<feature type="region of interest" description="Disordered" evidence="2">
    <location>
        <begin position="144"/>
        <end position="174"/>
    </location>
</feature>
<feature type="domain" description="Galectin" evidence="3">
    <location>
        <begin position="1"/>
        <end position="147"/>
    </location>
</feature>
<dbReference type="EMBL" id="CAJFCW020000005">
    <property type="protein sequence ID" value="CAG9122018.1"/>
    <property type="molecule type" value="Genomic_DNA"/>
</dbReference>
<accession>A0A811LDS0</accession>
<feature type="compositionally biased region" description="Basic residues" evidence="2">
    <location>
        <begin position="149"/>
        <end position="162"/>
    </location>
</feature>
<dbReference type="GO" id="GO:0030246">
    <property type="term" value="F:carbohydrate binding"/>
    <property type="evidence" value="ECO:0007669"/>
    <property type="project" value="UniProtKB-KW"/>
</dbReference>
<name>A0A811LDS0_9BILA</name>
<feature type="compositionally biased region" description="Low complexity" evidence="2">
    <location>
        <begin position="163"/>
        <end position="174"/>
    </location>
</feature>
<dbReference type="Proteomes" id="UP000614601">
    <property type="component" value="Unassembled WGS sequence"/>
</dbReference>
<evidence type="ECO:0000259" key="3">
    <source>
        <dbReference type="PROSITE" id="PS51304"/>
    </source>
</evidence>
<proteinExistence type="predicted"/>
<evidence type="ECO:0000313" key="4">
    <source>
        <dbReference type="EMBL" id="CAD5226319.1"/>
    </source>
</evidence>
<evidence type="ECO:0000313" key="5">
    <source>
        <dbReference type="Proteomes" id="UP000614601"/>
    </source>
</evidence>
<dbReference type="OrthoDB" id="10496426at2759"/>
<dbReference type="PROSITE" id="PS51304">
    <property type="entry name" value="GALECTIN"/>
    <property type="match status" value="1"/>
</dbReference>
<dbReference type="Proteomes" id="UP000783686">
    <property type="component" value="Unassembled WGS sequence"/>
</dbReference>
<organism evidence="4 5">
    <name type="scientific">Bursaphelenchus okinawaensis</name>
    <dbReference type="NCBI Taxonomy" id="465554"/>
    <lineage>
        <taxon>Eukaryota</taxon>
        <taxon>Metazoa</taxon>
        <taxon>Ecdysozoa</taxon>
        <taxon>Nematoda</taxon>
        <taxon>Chromadorea</taxon>
        <taxon>Rhabditida</taxon>
        <taxon>Tylenchina</taxon>
        <taxon>Tylenchomorpha</taxon>
        <taxon>Aphelenchoidea</taxon>
        <taxon>Aphelenchoididae</taxon>
        <taxon>Bursaphelenchus</taxon>
    </lineage>
</organism>
<dbReference type="AlphaFoldDB" id="A0A811LDS0"/>
<comment type="caution">
    <text evidence="4">The sequence shown here is derived from an EMBL/GenBank/DDBJ whole genome shotgun (WGS) entry which is preliminary data.</text>
</comment>
<keyword evidence="5" id="KW-1185">Reference proteome</keyword>
<sequence length="215" mass="24209">MRVGESFHLYGTSRTNEPSFVLEFVNNADKHFNYERREYYETPLHIHSWFVHPVIPAWTHHYEIVAGPGLKHADWTNHQVVPMNFARNQPYHFLITKGHGGFVVRINGAVIIYWVAERASRCTNLAYVTFTHVHKAWKDNDYGCTMEKKKPKKKTTKKRKTTKATTAKTATTSATIGPPTLVTSTVATTTTIPTTTNSVTLNPPVLVTSTGALPT</sequence>
<protein>
    <recommendedName>
        <fullName evidence="3">Galectin domain-containing protein</fullName>
    </recommendedName>
</protein>
<keyword evidence="1" id="KW-0430">Lectin</keyword>
<gene>
    <name evidence="4" type="ORF">BOKJ2_LOCUS12018</name>
</gene>
<evidence type="ECO:0000256" key="2">
    <source>
        <dbReference type="SAM" id="MobiDB-lite"/>
    </source>
</evidence>
<dbReference type="EMBL" id="CAJFDH010000005">
    <property type="protein sequence ID" value="CAD5226319.1"/>
    <property type="molecule type" value="Genomic_DNA"/>
</dbReference>
<dbReference type="InterPro" id="IPR001079">
    <property type="entry name" value="Galectin_CRD"/>
</dbReference>
<reference evidence="4" key="1">
    <citation type="submission" date="2020-09" db="EMBL/GenBank/DDBJ databases">
        <authorList>
            <person name="Kikuchi T."/>
        </authorList>
    </citation>
    <scope>NUCLEOTIDE SEQUENCE</scope>
    <source>
        <strain evidence="4">SH1</strain>
    </source>
</reference>
<evidence type="ECO:0000256" key="1">
    <source>
        <dbReference type="ARBA" id="ARBA00022734"/>
    </source>
</evidence>